<dbReference type="NCBIfam" id="TIGR00543">
    <property type="entry name" value="isochor_syn"/>
    <property type="match status" value="1"/>
</dbReference>
<evidence type="ECO:0000259" key="6">
    <source>
        <dbReference type="Pfam" id="PF00425"/>
    </source>
</evidence>
<dbReference type="GO" id="GO:0008909">
    <property type="term" value="F:isochorismate synthase activity"/>
    <property type="evidence" value="ECO:0007669"/>
    <property type="project" value="UniProtKB-EC"/>
</dbReference>
<dbReference type="EMBL" id="CP022521">
    <property type="protein sequence ID" value="ASO18153.1"/>
    <property type="molecule type" value="Genomic_DNA"/>
</dbReference>
<comment type="catalytic activity">
    <reaction evidence="1">
        <text>chorismate = isochorismate</text>
        <dbReference type="Rhea" id="RHEA:18985"/>
        <dbReference type="ChEBI" id="CHEBI:29748"/>
        <dbReference type="ChEBI" id="CHEBI:29780"/>
        <dbReference type="EC" id="5.4.4.2"/>
    </reaction>
</comment>
<dbReference type="OrthoDB" id="9806579at2"/>
<evidence type="ECO:0000313" key="8">
    <source>
        <dbReference type="Proteomes" id="UP000204221"/>
    </source>
</evidence>
<dbReference type="PANTHER" id="PTHR42839:SF2">
    <property type="entry name" value="ISOCHORISMATE SYNTHASE ENTC"/>
    <property type="match status" value="1"/>
</dbReference>
<evidence type="ECO:0000256" key="5">
    <source>
        <dbReference type="ARBA" id="ARBA00041564"/>
    </source>
</evidence>
<dbReference type="Pfam" id="PF00425">
    <property type="entry name" value="Chorismate_bind"/>
    <property type="match status" value="1"/>
</dbReference>
<keyword evidence="8" id="KW-1185">Reference proteome</keyword>
<name>A0A221VXB6_9PSEU</name>
<comment type="similarity">
    <text evidence="2">Belongs to the isochorismate synthase family.</text>
</comment>
<evidence type="ECO:0000256" key="4">
    <source>
        <dbReference type="ARBA" id="ARBA00023235"/>
    </source>
</evidence>
<dbReference type="InterPro" id="IPR004561">
    <property type="entry name" value="IsoChor_synthase"/>
</dbReference>
<proteinExistence type="inferred from homology"/>
<organism evidence="7 8">
    <name type="scientific">Actinoalloteichus hoggarensis</name>
    <dbReference type="NCBI Taxonomy" id="1470176"/>
    <lineage>
        <taxon>Bacteria</taxon>
        <taxon>Bacillati</taxon>
        <taxon>Actinomycetota</taxon>
        <taxon>Actinomycetes</taxon>
        <taxon>Pseudonocardiales</taxon>
        <taxon>Pseudonocardiaceae</taxon>
        <taxon>Actinoalloteichus</taxon>
    </lineage>
</organism>
<dbReference type="KEGG" id="ahg:AHOG_02445"/>
<dbReference type="Gene3D" id="3.60.120.10">
    <property type="entry name" value="Anthranilate synthase"/>
    <property type="match status" value="1"/>
</dbReference>
<dbReference type="PANTHER" id="PTHR42839">
    <property type="entry name" value="ISOCHORISMATE SYNTHASE ENTC"/>
    <property type="match status" value="1"/>
</dbReference>
<dbReference type="AlphaFoldDB" id="A0A221VXB6"/>
<feature type="domain" description="Chorismate-utilising enzyme C-terminal" evidence="6">
    <location>
        <begin position="147"/>
        <end position="395"/>
    </location>
</feature>
<sequence length="406" mass="43275">MGRLQARTVAADSDADLLALLPDPEPVFSWVHGGEGLVGWGEAARIEVKGADRFAEAERWWADLVAAADVEDAVGLPGTGLVAFVSMSFADEPGSSVVIVPKVVVGRRDGVTWRTELRDDDEPFAPAVQPVRRVRVTRYSEGRLSVTDYRKAVAGAVERMRAGELAKVVLAHDLIAETDSPLDQRFLLRNLADRYPSCWVFAVDGLIGATPEMLLRKTGETVESRVLAGTAWPGAGESAESRLSSAKNRSEHEFAIRSLADTLRPYCTELHVPETPSVLRLPNVAHLASDVTGRLDPDTTAGPGALLRLGHAVHPTAAVGGTPRTEAVALIAELEAMDRGRYAGPVGWIDADGDGELGIALRCAELRGSLVRLFAGCGIVSGSDPDAEVREAAAKMLPIRDALEAT</sequence>
<evidence type="ECO:0000256" key="1">
    <source>
        <dbReference type="ARBA" id="ARBA00000799"/>
    </source>
</evidence>
<gene>
    <name evidence="7" type="primary">entC</name>
    <name evidence="7" type="ORF">AHOG_02445</name>
</gene>
<evidence type="ECO:0000313" key="7">
    <source>
        <dbReference type="EMBL" id="ASO18153.1"/>
    </source>
</evidence>
<dbReference type="InterPro" id="IPR015890">
    <property type="entry name" value="Chorismate_C"/>
</dbReference>
<evidence type="ECO:0000256" key="2">
    <source>
        <dbReference type="ARBA" id="ARBA00005297"/>
    </source>
</evidence>
<reference evidence="7 8" key="1">
    <citation type="submission" date="2017-07" db="EMBL/GenBank/DDBJ databases">
        <title>Complete genome sequence of Actinoalloteichus hoggarensis DSM 45943, type strain of Actinoalloteichus hoggarensis.</title>
        <authorList>
            <person name="Ruckert C."/>
            <person name="Nouioui I."/>
            <person name="Willmese J."/>
            <person name="van Wezel G."/>
            <person name="Klenk H.-P."/>
            <person name="Kalinowski J."/>
            <person name="Zotchev S.B."/>
        </authorList>
    </citation>
    <scope>NUCLEOTIDE SEQUENCE [LARGE SCALE GENOMIC DNA]</scope>
    <source>
        <strain evidence="7 8">DSM 45943</strain>
    </source>
</reference>
<dbReference type="Proteomes" id="UP000204221">
    <property type="component" value="Chromosome"/>
</dbReference>
<protein>
    <recommendedName>
        <fullName evidence="3">isochorismate synthase</fullName>
        <ecNumber evidence="3">5.4.4.2</ecNumber>
    </recommendedName>
    <alternativeName>
        <fullName evidence="5">Isochorismate mutase</fullName>
    </alternativeName>
</protein>
<dbReference type="EC" id="5.4.4.2" evidence="3"/>
<dbReference type="InterPro" id="IPR005801">
    <property type="entry name" value="ADC_synthase"/>
</dbReference>
<keyword evidence="4 7" id="KW-0413">Isomerase</keyword>
<evidence type="ECO:0000256" key="3">
    <source>
        <dbReference type="ARBA" id="ARBA00012824"/>
    </source>
</evidence>
<dbReference type="SUPFAM" id="SSF56322">
    <property type="entry name" value="ADC synthase"/>
    <property type="match status" value="1"/>
</dbReference>
<accession>A0A221VXB6</accession>